<accession>A0A835CIQ5</accession>
<name>A0A835CIQ5_9FABA</name>
<keyword evidence="2" id="KW-1185">Reference proteome</keyword>
<organism evidence="1 2">
    <name type="scientific">Senna tora</name>
    <dbReference type="NCBI Taxonomy" id="362788"/>
    <lineage>
        <taxon>Eukaryota</taxon>
        <taxon>Viridiplantae</taxon>
        <taxon>Streptophyta</taxon>
        <taxon>Embryophyta</taxon>
        <taxon>Tracheophyta</taxon>
        <taxon>Spermatophyta</taxon>
        <taxon>Magnoliopsida</taxon>
        <taxon>eudicotyledons</taxon>
        <taxon>Gunneridae</taxon>
        <taxon>Pentapetalae</taxon>
        <taxon>rosids</taxon>
        <taxon>fabids</taxon>
        <taxon>Fabales</taxon>
        <taxon>Fabaceae</taxon>
        <taxon>Caesalpinioideae</taxon>
        <taxon>Cassia clade</taxon>
        <taxon>Senna</taxon>
    </lineage>
</organism>
<dbReference type="Proteomes" id="UP000634136">
    <property type="component" value="Unassembled WGS sequence"/>
</dbReference>
<protein>
    <submittedName>
        <fullName evidence="1">Uncharacterized protein</fullName>
    </submittedName>
</protein>
<evidence type="ECO:0000313" key="2">
    <source>
        <dbReference type="Proteomes" id="UP000634136"/>
    </source>
</evidence>
<evidence type="ECO:0000313" key="1">
    <source>
        <dbReference type="EMBL" id="KAF7842731.1"/>
    </source>
</evidence>
<dbReference type="EMBL" id="JAAIUW010000002">
    <property type="protein sequence ID" value="KAF7842731.1"/>
    <property type="molecule type" value="Genomic_DNA"/>
</dbReference>
<proteinExistence type="predicted"/>
<sequence>MAHRRRLASMTRCPKLTSGSTPATVVLQRKILSVKGLLGFLESI</sequence>
<gene>
    <name evidence="1" type="ORF">G2W53_005029</name>
</gene>
<comment type="caution">
    <text evidence="1">The sequence shown here is derived from an EMBL/GenBank/DDBJ whole genome shotgun (WGS) entry which is preliminary data.</text>
</comment>
<dbReference type="AlphaFoldDB" id="A0A835CIQ5"/>
<reference evidence="1" key="1">
    <citation type="submission" date="2020-09" db="EMBL/GenBank/DDBJ databases">
        <title>Genome-Enabled Discovery of Anthraquinone Biosynthesis in Senna tora.</title>
        <authorList>
            <person name="Kang S.-H."/>
            <person name="Pandey R.P."/>
            <person name="Lee C.-M."/>
            <person name="Sim J.-S."/>
            <person name="Jeong J.-T."/>
            <person name="Choi B.-S."/>
            <person name="Jung M."/>
            <person name="Ginzburg D."/>
            <person name="Zhao K."/>
            <person name="Won S.Y."/>
            <person name="Oh T.-J."/>
            <person name="Yu Y."/>
            <person name="Kim N.-H."/>
            <person name="Lee O.R."/>
            <person name="Lee T.-H."/>
            <person name="Bashyal P."/>
            <person name="Kim T.-S."/>
            <person name="Lee W.-H."/>
            <person name="Kawkins C."/>
            <person name="Kim C.-K."/>
            <person name="Kim J.S."/>
            <person name="Ahn B.O."/>
            <person name="Rhee S.Y."/>
            <person name="Sohng J.K."/>
        </authorList>
    </citation>
    <scope>NUCLEOTIDE SEQUENCE</scope>
    <source>
        <tissue evidence="1">Leaf</tissue>
    </source>
</reference>